<dbReference type="InterPro" id="IPR011856">
    <property type="entry name" value="tRNA_endonuc-like_dom_sf"/>
</dbReference>
<keyword evidence="2" id="KW-1185">Reference proteome</keyword>
<reference evidence="1 2" key="1">
    <citation type="submission" date="2023-12" db="EMBL/GenBank/DDBJ databases">
        <title>Baltic Sea Cyanobacteria.</title>
        <authorList>
            <person name="Delbaje E."/>
            <person name="Fewer D.P."/>
            <person name="Shishido T.K."/>
        </authorList>
    </citation>
    <scope>NUCLEOTIDE SEQUENCE [LARGE SCALE GENOMIC DNA]</scope>
    <source>
        <strain evidence="1 2">CCNP 1315</strain>
    </source>
</reference>
<dbReference type="EMBL" id="JAYGHT010000006">
    <property type="protein sequence ID" value="MEA5518093.1"/>
    <property type="molecule type" value="Genomic_DNA"/>
</dbReference>
<evidence type="ECO:0000313" key="2">
    <source>
        <dbReference type="Proteomes" id="UP001301728"/>
    </source>
</evidence>
<protein>
    <recommendedName>
        <fullName evidence="3">DUF91 domain-containing protein</fullName>
    </recommendedName>
</protein>
<dbReference type="Proteomes" id="UP001301728">
    <property type="component" value="Unassembled WGS sequence"/>
</dbReference>
<sequence length="363" mass="42765">MLYQERGKLLFKSEALLEEVTWIHLESLLKLEKFKKQYFINKQNRSDILGITSQKQLAILELKKVGNKGCIDQLVRYQNHLKQEIHQFSESSKIDSSQDFILIAIASKFSSSAIEYAKQQIPNCILMTYEVIKSRDGEYFLKFDQINGDFHSKAKIEIVEDSFFDTLPSFIQGYLLANPDKREPILKIIEKILSYHPDLSYQKSFSYDSNGILKQMRFAKFNKQGEILPKKICIFLNYEIIEDGTKDKLYLILYLPTVDFDPRQPIPKCWKKRISFIFVETDDFIKVNELSDLNTKICKGSKFPLKYPLKTPEIDTVFDKFEDYYINYRKYMKSRQNLRPVDLSDFNSVEGIIQMTLEDWSVR</sequence>
<name>A0ABU5TT66_9CYAN</name>
<accession>A0ABU5TT66</accession>
<evidence type="ECO:0008006" key="3">
    <source>
        <dbReference type="Google" id="ProtNLM"/>
    </source>
</evidence>
<dbReference type="RefSeq" id="WP_323221068.1">
    <property type="nucleotide sequence ID" value="NZ_JAYGHT010000006.1"/>
</dbReference>
<gene>
    <name evidence="1" type="ORF">VB854_03915</name>
</gene>
<evidence type="ECO:0000313" key="1">
    <source>
        <dbReference type="EMBL" id="MEA5518093.1"/>
    </source>
</evidence>
<dbReference type="Gene3D" id="3.40.1350.10">
    <property type="match status" value="1"/>
</dbReference>
<organism evidence="1 2">
    <name type="scientific">Limnoraphis robusta CCNP1315</name>
    <dbReference type="NCBI Taxonomy" id="3110306"/>
    <lineage>
        <taxon>Bacteria</taxon>
        <taxon>Bacillati</taxon>
        <taxon>Cyanobacteriota</taxon>
        <taxon>Cyanophyceae</taxon>
        <taxon>Oscillatoriophycideae</taxon>
        <taxon>Oscillatoriales</taxon>
        <taxon>Sirenicapillariaceae</taxon>
        <taxon>Limnoraphis</taxon>
    </lineage>
</organism>
<proteinExistence type="predicted"/>
<comment type="caution">
    <text evidence="1">The sequence shown here is derived from an EMBL/GenBank/DDBJ whole genome shotgun (WGS) entry which is preliminary data.</text>
</comment>